<feature type="domain" description="GAF" evidence="1">
    <location>
        <begin position="18"/>
        <end position="76"/>
    </location>
</feature>
<dbReference type="EMBL" id="JADKPO010000001">
    <property type="protein sequence ID" value="MBF4766178.1"/>
    <property type="molecule type" value="Genomic_DNA"/>
</dbReference>
<sequence>MDTAEVDLTDPLDEQQWQLFAQVSAASGVASSLSLPIYHHGVLIGGVNLYASTPDAFAGRQAQLAQALGTPAAEAVSNADLSFSTRLAAAAAPSQLKDSIDIETATGMIAGVSGVALDEAERLLYEASARADVPPALVARILVIVHSGWLSP</sequence>
<evidence type="ECO:0000313" key="3">
    <source>
        <dbReference type="Proteomes" id="UP000660668"/>
    </source>
</evidence>
<evidence type="ECO:0000313" key="2">
    <source>
        <dbReference type="EMBL" id="MBF4766178.1"/>
    </source>
</evidence>
<accession>A0A930VJX3</accession>
<comment type="caution">
    <text evidence="2">The sequence shown here is derived from an EMBL/GenBank/DDBJ whole genome shotgun (WGS) entry which is preliminary data.</text>
</comment>
<organism evidence="2 3">
    <name type="scientific">Nocardioides agariphilus</name>
    <dbReference type="NCBI Taxonomy" id="433664"/>
    <lineage>
        <taxon>Bacteria</taxon>
        <taxon>Bacillati</taxon>
        <taxon>Actinomycetota</taxon>
        <taxon>Actinomycetes</taxon>
        <taxon>Propionibacteriales</taxon>
        <taxon>Nocardioidaceae</taxon>
        <taxon>Nocardioides</taxon>
    </lineage>
</organism>
<gene>
    <name evidence="2" type="ORF">ISU10_00170</name>
</gene>
<reference evidence="2" key="1">
    <citation type="submission" date="2020-11" db="EMBL/GenBank/DDBJ databases">
        <title>Nocardioides cynanchi sp. nov., isolated from soil of rhizosphere of Cynanchum wilfordii.</title>
        <authorList>
            <person name="Lee J.-S."/>
            <person name="Suh M.K."/>
            <person name="Kim J.-S."/>
        </authorList>
    </citation>
    <scope>NUCLEOTIDE SEQUENCE</scope>
    <source>
        <strain evidence="2">KCTC 19276</strain>
    </source>
</reference>
<protein>
    <submittedName>
        <fullName evidence="2">GAF domain-containing protein</fullName>
    </submittedName>
</protein>
<name>A0A930VJX3_9ACTN</name>
<dbReference type="Gene3D" id="3.30.450.40">
    <property type="match status" value="1"/>
</dbReference>
<evidence type="ECO:0000259" key="1">
    <source>
        <dbReference type="Pfam" id="PF13185"/>
    </source>
</evidence>
<keyword evidence="3" id="KW-1185">Reference proteome</keyword>
<dbReference type="AlphaFoldDB" id="A0A930VJX3"/>
<dbReference type="InterPro" id="IPR003018">
    <property type="entry name" value="GAF"/>
</dbReference>
<dbReference type="Pfam" id="PF13185">
    <property type="entry name" value="GAF_2"/>
    <property type="match status" value="1"/>
</dbReference>
<dbReference type="RefSeq" id="WP_194694340.1">
    <property type="nucleotide sequence ID" value="NZ_JADKPO010000001.1"/>
</dbReference>
<proteinExistence type="predicted"/>
<dbReference type="InterPro" id="IPR029016">
    <property type="entry name" value="GAF-like_dom_sf"/>
</dbReference>
<dbReference type="SUPFAM" id="SSF55781">
    <property type="entry name" value="GAF domain-like"/>
    <property type="match status" value="1"/>
</dbReference>
<dbReference type="Proteomes" id="UP000660668">
    <property type="component" value="Unassembled WGS sequence"/>
</dbReference>